<organism evidence="1 2">
    <name type="scientific">Dovyalis caffra</name>
    <dbReference type="NCBI Taxonomy" id="77055"/>
    <lineage>
        <taxon>Eukaryota</taxon>
        <taxon>Viridiplantae</taxon>
        <taxon>Streptophyta</taxon>
        <taxon>Embryophyta</taxon>
        <taxon>Tracheophyta</taxon>
        <taxon>Spermatophyta</taxon>
        <taxon>Magnoliopsida</taxon>
        <taxon>eudicotyledons</taxon>
        <taxon>Gunneridae</taxon>
        <taxon>Pentapetalae</taxon>
        <taxon>rosids</taxon>
        <taxon>fabids</taxon>
        <taxon>Malpighiales</taxon>
        <taxon>Salicaceae</taxon>
        <taxon>Flacourtieae</taxon>
        <taxon>Dovyalis</taxon>
    </lineage>
</organism>
<feature type="non-terminal residue" evidence="1">
    <location>
        <position position="88"/>
    </location>
</feature>
<dbReference type="InterPro" id="IPR036691">
    <property type="entry name" value="Endo/exonu/phosph_ase_sf"/>
</dbReference>
<keyword evidence="2" id="KW-1185">Reference proteome</keyword>
<accession>A0AAV1RQT8</accession>
<sequence length="88" mass="10139">EHDMLKTFVPLRGLPSIIIDDIVPIGQIAYRELWHYLLEIDALSPWLVYGDFNIITSHTEKVERHAPTLYAMEEFTQFINQGGLIKVG</sequence>
<evidence type="ECO:0000313" key="2">
    <source>
        <dbReference type="Proteomes" id="UP001314170"/>
    </source>
</evidence>
<gene>
    <name evidence="1" type="ORF">DCAF_LOCUS12881</name>
</gene>
<dbReference type="Proteomes" id="UP001314170">
    <property type="component" value="Unassembled WGS sequence"/>
</dbReference>
<name>A0AAV1RQT8_9ROSI</name>
<dbReference type="SUPFAM" id="SSF56219">
    <property type="entry name" value="DNase I-like"/>
    <property type="match status" value="1"/>
</dbReference>
<proteinExistence type="predicted"/>
<comment type="caution">
    <text evidence="1">The sequence shown here is derived from an EMBL/GenBank/DDBJ whole genome shotgun (WGS) entry which is preliminary data.</text>
</comment>
<dbReference type="EMBL" id="CAWUPB010001108">
    <property type="protein sequence ID" value="CAK7337842.1"/>
    <property type="molecule type" value="Genomic_DNA"/>
</dbReference>
<reference evidence="1 2" key="1">
    <citation type="submission" date="2024-01" db="EMBL/GenBank/DDBJ databases">
        <authorList>
            <person name="Waweru B."/>
        </authorList>
    </citation>
    <scope>NUCLEOTIDE SEQUENCE [LARGE SCALE GENOMIC DNA]</scope>
</reference>
<protein>
    <submittedName>
        <fullName evidence="1">Uncharacterized protein</fullName>
    </submittedName>
</protein>
<feature type="non-terminal residue" evidence="1">
    <location>
        <position position="1"/>
    </location>
</feature>
<evidence type="ECO:0000313" key="1">
    <source>
        <dbReference type="EMBL" id="CAK7337842.1"/>
    </source>
</evidence>
<dbReference type="AlphaFoldDB" id="A0AAV1RQT8"/>